<gene>
    <name evidence="1" type="ORF">LSP04_16510</name>
</gene>
<evidence type="ECO:0000313" key="1">
    <source>
        <dbReference type="EMBL" id="GEO67232.1"/>
    </source>
</evidence>
<keyword evidence="2" id="KW-1185">Reference proteome</keyword>
<proteinExistence type="predicted"/>
<dbReference type="EMBL" id="BJZI01000023">
    <property type="protein sequence ID" value="GEO67232.1"/>
    <property type="molecule type" value="Genomic_DNA"/>
</dbReference>
<evidence type="ECO:0000313" key="2">
    <source>
        <dbReference type="Proteomes" id="UP000321691"/>
    </source>
</evidence>
<accession>A0ABQ0WQ79</accession>
<reference evidence="1 2" key="1">
    <citation type="submission" date="2019-07" db="EMBL/GenBank/DDBJ databases">
        <title>Whole genome shotgun sequence of Lactobacillus spicheri NBRC 107155.</title>
        <authorList>
            <person name="Hosoyama A."/>
            <person name="Uohara A."/>
            <person name="Ohji S."/>
            <person name="Ichikawa N."/>
        </authorList>
    </citation>
    <scope>NUCLEOTIDE SEQUENCE [LARGE SCALE GENOMIC DNA]</scope>
    <source>
        <strain evidence="1 2">NBRC 107155</strain>
    </source>
</reference>
<name>A0ABQ0WQ79_9LACO</name>
<protein>
    <submittedName>
        <fullName evidence="1">Uncharacterized protein</fullName>
    </submittedName>
</protein>
<organism evidence="1 2">
    <name type="scientific">Levilactobacillus spicheri</name>
    <dbReference type="NCBI Taxonomy" id="216463"/>
    <lineage>
        <taxon>Bacteria</taxon>
        <taxon>Bacillati</taxon>
        <taxon>Bacillota</taxon>
        <taxon>Bacilli</taxon>
        <taxon>Lactobacillales</taxon>
        <taxon>Lactobacillaceae</taxon>
        <taxon>Levilactobacillus</taxon>
    </lineage>
</organism>
<comment type="caution">
    <text evidence="1">The sequence shown here is derived from an EMBL/GenBank/DDBJ whole genome shotgun (WGS) entry which is preliminary data.</text>
</comment>
<dbReference type="Proteomes" id="UP000321691">
    <property type="component" value="Unassembled WGS sequence"/>
</dbReference>
<sequence>MMPNTITISDILATRTKGALINAATGLAIEKIVSTDPTIKPIFLELAEIWIIEK</sequence>